<dbReference type="GO" id="GO:0046983">
    <property type="term" value="F:protein dimerization activity"/>
    <property type="evidence" value="ECO:0007669"/>
    <property type="project" value="InterPro"/>
</dbReference>
<dbReference type="CDD" id="cd11454">
    <property type="entry name" value="bHLH_AtIND_like"/>
    <property type="match status" value="1"/>
</dbReference>
<evidence type="ECO:0000313" key="9">
    <source>
        <dbReference type="RefSeq" id="XP_022922981.1"/>
    </source>
</evidence>
<dbReference type="Pfam" id="PF00010">
    <property type="entry name" value="HLH"/>
    <property type="match status" value="1"/>
</dbReference>
<dbReference type="SMART" id="SM00353">
    <property type="entry name" value="HLH"/>
    <property type="match status" value="1"/>
</dbReference>
<organism evidence="8 9">
    <name type="scientific">Cucurbita moschata</name>
    <name type="common">Winter crookneck squash</name>
    <name type="synonym">Cucurbita pepo var. moschata</name>
    <dbReference type="NCBI Taxonomy" id="3662"/>
    <lineage>
        <taxon>Eukaryota</taxon>
        <taxon>Viridiplantae</taxon>
        <taxon>Streptophyta</taxon>
        <taxon>Embryophyta</taxon>
        <taxon>Tracheophyta</taxon>
        <taxon>Spermatophyta</taxon>
        <taxon>Magnoliopsida</taxon>
        <taxon>eudicotyledons</taxon>
        <taxon>Gunneridae</taxon>
        <taxon>Pentapetalae</taxon>
        <taxon>rosids</taxon>
        <taxon>fabids</taxon>
        <taxon>Cucurbitales</taxon>
        <taxon>Cucurbitaceae</taxon>
        <taxon>Cucurbiteae</taxon>
        <taxon>Cucurbita</taxon>
    </lineage>
</organism>
<keyword evidence="5" id="KW-0539">Nucleus</keyword>
<sequence length="320" mass="35324">MEPIGPISEREWISLSGAYTAEESDFMANLLNNYCLPNELNPGSSSAVPSASLAMAPMDEPSYYSNHYYTLNENDSHPPWLPNNGASLSLDFSMEDVRNGDRLDDSGSSRKTRQCRLQQFPAGSSQPEKRAEITVEEATKDDKVASTPVDTNSRKRSPSSYNVEKTKTSTRNTRARKSSKIASGSCNEEEDHIVSPNGLCTSSFSSEDDCNGGITSSSTLSSSGKPRASRGSATDPQSLYARKRRERINERLRMLQSLVPNGTKVDISTMLEEAVEYVKFLQLQIKLLSSDDLWMYAPIAYNGMDIGLNLKLMKQDNASQ</sequence>
<evidence type="ECO:0000256" key="2">
    <source>
        <dbReference type="ARBA" id="ARBA00023015"/>
    </source>
</evidence>
<dbReference type="GeneID" id="111430802"/>
<dbReference type="SUPFAM" id="SSF47459">
    <property type="entry name" value="HLH, helix-loop-helix DNA-binding domain"/>
    <property type="match status" value="1"/>
</dbReference>
<keyword evidence="2" id="KW-0805">Transcription regulation</keyword>
<evidence type="ECO:0000313" key="8">
    <source>
        <dbReference type="Proteomes" id="UP000504609"/>
    </source>
</evidence>
<dbReference type="PANTHER" id="PTHR16223">
    <property type="entry name" value="TRANSCRIPTION FACTOR BHLH83-RELATED"/>
    <property type="match status" value="1"/>
</dbReference>
<evidence type="ECO:0000256" key="1">
    <source>
        <dbReference type="ARBA" id="ARBA00004123"/>
    </source>
</evidence>
<dbReference type="FunFam" id="4.10.280.10:FF:000022">
    <property type="entry name" value="Basic helix-loop-helix transcription factor"/>
    <property type="match status" value="1"/>
</dbReference>
<feature type="region of interest" description="Disordered" evidence="6">
    <location>
        <begin position="119"/>
        <end position="194"/>
    </location>
</feature>
<proteinExistence type="predicted"/>
<dbReference type="InterPro" id="IPR011598">
    <property type="entry name" value="bHLH_dom"/>
</dbReference>
<dbReference type="GO" id="GO:0000981">
    <property type="term" value="F:DNA-binding transcription factor activity, RNA polymerase II-specific"/>
    <property type="evidence" value="ECO:0007669"/>
    <property type="project" value="TreeGrafter"/>
</dbReference>
<evidence type="ECO:0000256" key="3">
    <source>
        <dbReference type="ARBA" id="ARBA00023125"/>
    </source>
</evidence>
<feature type="domain" description="BHLH" evidence="7">
    <location>
        <begin position="232"/>
        <end position="281"/>
    </location>
</feature>
<keyword evidence="8" id="KW-1185">Reference proteome</keyword>
<keyword evidence="4" id="KW-0804">Transcription</keyword>
<dbReference type="GO" id="GO:0048766">
    <property type="term" value="P:root hair initiation"/>
    <property type="evidence" value="ECO:0007669"/>
    <property type="project" value="UniProtKB-ARBA"/>
</dbReference>
<evidence type="ECO:0000256" key="4">
    <source>
        <dbReference type="ARBA" id="ARBA00023163"/>
    </source>
</evidence>
<dbReference type="GO" id="GO:0000978">
    <property type="term" value="F:RNA polymerase II cis-regulatory region sequence-specific DNA binding"/>
    <property type="evidence" value="ECO:0007669"/>
    <property type="project" value="TreeGrafter"/>
</dbReference>
<dbReference type="InterPro" id="IPR036638">
    <property type="entry name" value="HLH_DNA-bd_sf"/>
</dbReference>
<dbReference type="PROSITE" id="PS50888">
    <property type="entry name" value="BHLH"/>
    <property type="match status" value="1"/>
</dbReference>
<evidence type="ECO:0000256" key="5">
    <source>
        <dbReference type="ARBA" id="ARBA00023242"/>
    </source>
</evidence>
<feature type="region of interest" description="Disordered" evidence="6">
    <location>
        <begin position="211"/>
        <end position="240"/>
    </location>
</feature>
<comment type="subcellular location">
    <subcellularLocation>
        <location evidence="1">Nucleus</location>
    </subcellularLocation>
</comment>
<dbReference type="Proteomes" id="UP000504609">
    <property type="component" value="Unplaced"/>
</dbReference>
<feature type="compositionally biased region" description="Basic and acidic residues" evidence="6">
    <location>
        <begin position="127"/>
        <end position="144"/>
    </location>
</feature>
<dbReference type="AlphaFoldDB" id="A0A6J1E5L2"/>
<dbReference type="KEGG" id="cmos:111430802"/>
<dbReference type="InterPro" id="IPR045843">
    <property type="entry name" value="IND-like"/>
</dbReference>
<evidence type="ECO:0000259" key="7">
    <source>
        <dbReference type="PROSITE" id="PS50888"/>
    </source>
</evidence>
<protein>
    <submittedName>
        <fullName evidence="9">Transcription factor bHLH84-like</fullName>
    </submittedName>
</protein>
<gene>
    <name evidence="9" type="primary">LOC111430802</name>
</gene>
<dbReference type="Gene3D" id="4.10.280.10">
    <property type="entry name" value="Helix-loop-helix DNA-binding domain"/>
    <property type="match status" value="1"/>
</dbReference>
<dbReference type="GO" id="GO:0005634">
    <property type="term" value="C:nucleus"/>
    <property type="evidence" value="ECO:0007669"/>
    <property type="project" value="UniProtKB-SubCell"/>
</dbReference>
<keyword evidence="3" id="KW-0238">DNA-binding</keyword>
<accession>A0A6J1E5L2</accession>
<evidence type="ECO:0000256" key="6">
    <source>
        <dbReference type="SAM" id="MobiDB-lite"/>
    </source>
</evidence>
<dbReference type="RefSeq" id="XP_022922981.1">
    <property type="nucleotide sequence ID" value="XM_023067213.1"/>
</dbReference>
<dbReference type="PANTHER" id="PTHR16223:SF338">
    <property type="entry name" value="TRANSCRIPTION FACTOR RSL2"/>
    <property type="match status" value="1"/>
</dbReference>
<reference evidence="9" key="1">
    <citation type="submission" date="2025-08" db="UniProtKB">
        <authorList>
            <consortium name="RefSeq"/>
        </authorList>
    </citation>
    <scope>IDENTIFICATION</scope>
    <source>
        <tissue evidence="9">Young leaves</tissue>
    </source>
</reference>
<name>A0A6J1E5L2_CUCMO</name>